<organism evidence="1 2">
    <name type="scientific">Trichinella nelsoni</name>
    <dbReference type="NCBI Taxonomy" id="6336"/>
    <lineage>
        <taxon>Eukaryota</taxon>
        <taxon>Metazoa</taxon>
        <taxon>Ecdysozoa</taxon>
        <taxon>Nematoda</taxon>
        <taxon>Enoplea</taxon>
        <taxon>Dorylaimia</taxon>
        <taxon>Trichinellida</taxon>
        <taxon>Trichinellidae</taxon>
        <taxon>Trichinella</taxon>
    </lineage>
</organism>
<name>A0A0V0S372_9BILA</name>
<keyword evidence="2" id="KW-1185">Reference proteome</keyword>
<evidence type="ECO:0000313" key="1">
    <source>
        <dbReference type="EMBL" id="KRX21129.1"/>
    </source>
</evidence>
<accession>A0A0V0S372</accession>
<gene>
    <name evidence="1" type="ORF">T07_9560</name>
</gene>
<evidence type="ECO:0000313" key="2">
    <source>
        <dbReference type="Proteomes" id="UP000054630"/>
    </source>
</evidence>
<dbReference type="EMBL" id="JYDL01000042">
    <property type="protein sequence ID" value="KRX21129.1"/>
    <property type="molecule type" value="Genomic_DNA"/>
</dbReference>
<comment type="caution">
    <text evidence="1">The sequence shown here is derived from an EMBL/GenBank/DDBJ whole genome shotgun (WGS) entry which is preliminary data.</text>
</comment>
<dbReference type="Proteomes" id="UP000054630">
    <property type="component" value="Unassembled WGS sequence"/>
</dbReference>
<dbReference type="AlphaFoldDB" id="A0A0V0S372"/>
<reference evidence="1 2" key="1">
    <citation type="submission" date="2015-01" db="EMBL/GenBank/DDBJ databases">
        <title>Evolution of Trichinella species and genotypes.</title>
        <authorList>
            <person name="Korhonen P.K."/>
            <person name="Edoardo P."/>
            <person name="Giuseppe L.R."/>
            <person name="Gasser R.B."/>
        </authorList>
    </citation>
    <scope>NUCLEOTIDE SEQUENCE [LARGE SCALE GENOMIC DNA]</scope>
    <source>
        <strain evidence="1">ISS37</strain>
    </source>
</reference>
<protein>
    <submittedName>
        <fullName evidence="1">Uncharacterized protein</fullName>
    </submittedName>
</protein>
<proteinExistence type="predicted"/>
<sequence length="90" mass="10268">MNKSSFFKAVMFFIHICEKNAADMNFFLTGVFSRGSSTQGGIAFSDSLTQNGMNCNTLAFYWTLLSQTYWKEEKDVLTNSCEPLLYDMEC</sequence>